<comment type="caution">
    <text evidence="1">The sequence shown here is derived from an EMBL/GenBank/DDBJ whole genome shotgun (WGS) entry which is preliminary data.</text>
</comment>
<dbReference type="AlphaFoldDB" id="A0A543FG09"/>
<keyword evidence="2" id="KW-1185">Reference proteome</keyword>
<accession>A0A543FG09</accession>
<reference evidence="1 2" key="1">
    <citation type="submission" date="2019-06" db="EMBL/GenBank/DDBJ databases">
        <title>Sequencing the genomes of 1000 actinobacteria strains.</title>
        <authorList>
            <person name="Klenk H.-P."/>
        </authorList>
    </citation>
    <scope>NUCLEOTIDE SEQUENCE [LARGE SCALE GENOMIC DNA]</scope>
    <source>
        <strain evidence="1 2">DSM 103495</strain>
    </source>
</reference>
<protein>
    <submittedName>
        <fullName evidence="1">Uncharacterized protein</fullName>
    </submittedName>
</protein>
<sequence length="261" mass="28485">MRLTSPATKTVVCQERRDRRGAARQKYPLPAARVAGEYAAELRERPSTARIDEIARSYGLAGDPKRYDRFLSELLQRGVDYEGIRQSELLRGRVYIRLFDRARTAPSITLWVAAMFGRFAVCRADGTVISRGEIPVHLRGEDTDDTVDTIPIDDDTGADGIGAAYAAAQAEAASIHAVRLAGSARAATRSSAARLRLIVARRHGLRVARLRYVATSESLVLHLVTDAHGSPAAAACLEPTPVRWQRSDLAALLQPCRGASR</sequence>
<name>A0A543FG09_9NOCA</name>
<dbReference type="Proteomes" id="UP000316331">
    <property type="component" value="Unassembled WGS sequence"/>
</dbReference>
<dbReference type="EMBL" id="VFPG01000001">
    <property type="protein sequence ID" value="TQM32684.1"/>
    <property type="molecule type" value="Genomic_DNA"/>
</dbReference>
<evidence type="ECO:0000313" key="1">
    <source>
        <dbReference type="EMBL" id="TQM32684.1"/>
    </source>
</evidence>
<organism evidence="1 2">
    <name type="scientific">Nocardia bhagyanarayanae</name>
    <dbReference type="NCBI Taxonomy" id="1215925"/>
    <lineage>
        <taxon>Bacteria</taxon>
        <taxon>Bacillati</taxon>
        <taxon>Actinomycetota</taxon>
        <taxon>Actinomycetes</taxon>
        <taxon>Mycobacteriales</taxon>
        <taxon>Nocardiaceae</taxon>
        <taxon>Nocardia</taxon>
    </lineage>
</organism>
<proteinExistence type="predicted"/>
<evidence type="ECO:0000313" key="2">
    <source>
        <dbReference type="Proteomes" id="UP000316331"/>
    </source>
</evidence>
<gene>
    <name evidence="1" type="ORF">FB390_4379</name>
</gene>